<dbReference type="AlphaFoldDB" id="A0A699RYP3"/>
<feature type="non-terminal residue" evidence="1">
    <location>
        <position position="108"/>
    </location>
</feature>
<proteinExistence type="predicted"/>
<name>A0A699RYP3_TANCI</name>
<organism evidence="1">
    <name type="scientific">Tanacetum cinerariifolium</name>
    <name type="common">Dalmatian daisy</name>
    <name type="synonym">Chrysanthemum cinerariifolium</name>
    <dbReference type="NCBI Taxonomy" id="118510"/>
    <lineage>
        <taxon>Eukaryota</taxon>
        <taxon>Viridiplantae</taxon>
        <taxon>Streptophyta</taxon>
        <taxon>Embryophyta</taxon>
        <taxon>Tracheophyta</taxon>
        <taxon>Spermatophyta</taxon>
        <taxon>Magnoliopsida</taxon>
        <taxon>eudicotyledons</taxon>
        <taxon>Gunneridae</taxon>
        <taxon>Pentapetalae</taxon>
        <taxon>asterids</taxon>
        <taxon>campanulids</taxon>
        <taxon>Asterales</taxon>
        <taxon>Asteraceae</taxon>
        <taxon>Asteroideae</taxon>
        <taxon>Anthemideae</taxon>
        <taxon>Anthemidinae</taxon>
        <taxon>Tanacetum</taxon>
    </lineage>
</organism>
<comment type="caution">
    <text evidence="1">The sequence shown here is derived from an EMBL/GenBank/DDBJ whole genome shotgun (WGS) entry which is preliminary data.</text>
</comment>
<sequence>MDACTALTRRVEHLEYDKVAQAHEITKLKKGRRKGVVIWDPEEESTTFIIIPAETKSKDKGKGILVEKPKPLKKKQQIKQDEQYAKELHAELNKDIDWDEAIDHVKRK</sequence>
<accession>A0A699RYP3</accession>
<protein>
    <submittedName>
        <fullName evidence="1">Uncharacterized protein</fullName>
    </submittedName>
</protein>
<gene>
    <name evidence="1" type="ORF">Tci_861381</name>
</gene>
<evidence type="ECO:0000313" key="1">
    <source>
        <dbReference type="EMBL" id="GFC89411.1"/>
    </source>
</evidence>
<reference evidence="1" key="1">
    <citation type="journal article" date="2019" name="Sci. Rep.">
        <title>Draft genome of Tanacetum cinerariifolium, the natural source of mosquito coil.</title>
        <authorList>
            <person name="Yamashiro T."/>
            <person name="Shiraishi A."/>
            <person name="Satake H."/>
            <person name="Nakayama K."/>
        </authorList>
    </citation>
    <scope>NUCLEOTIDE SEQUENCE</scope>
</reference>
<dbReference type="EMBL" id="BKCJ011120787">
    <property type="protein sequence ID" value="GFC89411.1"/>
    <property type="molecule type" value="Genomic_DNA"/>
</dbReference>